<dbReference type="SUPFAM" id="SSF55874">
    <property type="entry name" value="ATPase domain of HSP90 chaperone/DNA topoisomerase II/histidine kinase"/>
    <property type="match status" value="1"/>
</dbReference>
<dbReference type="SUPFAM" id="SSF47384">
    <property type="entry name" value="Homodimeric domain of signal transducing histidine kinase"/>
    <property type="match status" value="1"/>
</dbReference>
<organism evidence="10 11">
    <name type="scientific">Chryseobacterium tagetis</name>
    <dbReference type="NCBI Taxonomy" id="2801334"/>
    <lineage>
        <taxon>Bacteria</taxon>
        <taxon>Pseudomonadati</taxon>
        <taxon>Bacteroidota</taxon>
        <taxon>Flavobacteriia</taxon>
        <taxon>Flavobacteriales</taxon>
        <taxon>Weeksellaceae</taxon>
        <taxon>Chryseobacterium group</taxon>
        <taxon>Chryseobacterium</taxon>
    </lineage>
</organism>
<dbReference type="CDD" id="cd00082">
    <property type="entry name" value="HisKA"/>
    <property type="match status" value="1"/>
</dbReference>
<keyword evidence="7 8" id="KW-1133">Transmembrane helix</keyword>
<dbReference type="SMART" id="SM00387">
    <property type="entry name" value="HATPase_c"/>
    <property type="match status" value="1"/>
</dbReference>
<dbReference type="InterPro" id="IPR005467">
    <property type="entry name" value="His_kinase_dom"/>
</dbReference>
<evidence type="ECO:0000256" key="8">
    <source>
        <dbReference type="SAM" id="Phobius"/>
    </source>
</evidence>
<dbReference type="RefSeq" id="WP_225685956.1">
    <property type="nucleotide sequence ID" value="NZ_JAERSE020000001.1"/>
</dbReference>
<dbReference type="EMBL" id="JAERSE020000001">
    <property type="protein sequence ID" value="MCA6065966.1"/>
    <property type="molecule type" value="Genomic_DNA"/>
</dbReference>
<dbReference type="EC" id="2.7.13.3" evidence="2"/>
<dbReference type="PANTHER" id="PTHR45436:SF5">
    <property type="entry name" value="SENSOR HISTIDINE KINASE TRCS"/>
    <property type="match status" value="1"/>
</dbReference>
<dbReference type="InterPro" id="IPR003661">
    <property type="entry name" value="HisK_dim/P_dom"/>
</dbReference>
<reference evidence="10 11" key="1">
    <citation type="submission" date="2021-09" db="EMBL/GenBank/DDBJ databases">
        <title>Genome sequencing and assembly of Chryseobacterium sp. RG1.</title>
        <authorList>
            <person name="Chhetri G."/>
        </authorList>
    </citation>
    <scope>NUCLEOTIDE SEQUENCE [LARGE SCALE GENOMIC DNA]</scope>
    <source>
        <strain evidence="10 11">RG1</strain>
    </source>
</reference>
<dbReference type="PANTHER" id="PTHR45436">
    <property type="entry name" value="SENSOR HISTIDINE KINASE YKOH"/>
    <property type="match status" value="1"/>
</dbReference>
<feature type="domain" description="Histidine kinase" evidence="9">
    <location>
        <begin position="215"/>
        <end position="419"/>
    </location>
</feature>
<keyword evidence="11" id="KW-1185">Reference proteome</keyword>
<dbReference type="InterPro" id="IPR003594">
    <property type="entry name" value="HATPase_dom"/>
</dbReference>
<evidence type="ECO:0000256" key="5">
    <source>
        <dbReference type="ARBA" id="ARBA00022692"/>
    </source>
</evidence>
<dbReference type="PROSITE" id="PS50109">
    <property type="entry name" value="HIS_KIN"/>
    <property type="match status" value="1"/>
</dbReference>
<evidence type="ECO:0000256" key="7">
    <source>
        <dbReference type="ARBA" id="ARBA00022989"/>
    </source>
</evidence>
<proteinExistence type="predicted"/>
<dbReference type="Gene3D" id="1.10.287.130">
    <property type="match status" value="1"/>
</dbReference>
<sequence length="419" mass="48581">MKLIHYLSKRYIIYSAIISIIAIPLFYLSLQHLLLRGLDEGMRQQKNWIENQLNAVSPKNFVSFENDITVTPSQRSVKPDIFFSEPIYIKSDNETVMHRVLIANVIVRGENYTIRIQKSMIEDEDLLQNLLMLQLGFILILIVGLGLINLSISKKLWLPFNDIVKKMKGYRVDTSDQLNFMPTKIVEFKDLENSISELVNRNNKLYKAQKEFTENASHELQTPVAIFSSKLELLMQTSPISEEQADLINEASMAGKRMQRINKTLLLLTKIENNQFPTMENIEIKYAVNELIQQYHDTLQVREISLETEFQQDIKIIANPILIDILLGNLLSNAIKHTEDKKNIKVEISGTFIRISNDAQDGSAELKESDLFQRFKKQSNHNQSLGLGLEICKKIVNLYHFRITYSFDDSRHYFTVFFK</sequence>
<keyword evidence="4" id="KW-0808">Transferase</keyword>
<dbReference type="InterPro" id="IPR050428">
    <property type="entry name" value="TCS_sensor_his_kinase"/>
</dbReference>
<dbReference type="InterPro" id="IPR036097">
    <property type="entry name" value="HisK_dim/P_sf"/>
</dbReference>
<feature type="transmembrane region" description="Helical" evidence="8">
    <location>
        <begin position="130"/>
        <end position="150"/>
    </location>
</feature>
<keyword evidence="8" id="KW-0472">Membrane</keyword>
<evidence type="ECO:0000313" key="11">
    <source>
        <dbReference type="Proteomes" id="UP000618240"/>
    </source>
</evidence>
<comment type="catalytic activity">
    <reaction evidence="1">
        <text>ATP + protein L-histidine = ADP + protein N-phospho-L-histidine.</text>
        <dbReference type="EC" id="2.7.13.3"/>
    </reaction>
</comment>
<evidence type="ECO:0000256" key="6">
    <source>
        <dbReference type="ARBA" id="ARBA00022777"/>
    </source>
</evidence>
<dbReference type="GO" id="GO:0016301">
    <property type="term" value="F:kinase activity"/>
    <property type="evidence" value="ECO:0007669"/>
    <property type="project" value="UniProtKB-KW"/>
</dbReference>
<gene>
    <name evidence="10" type="ORF">JI747_002175</name>
</gene>
<evidence type="ECO:0000256" key="1">
    <source>
        <dbReference type="ARBA" id="ARBA00000085"/>
    </source>
</evidence>
<evidence type="ECO:0000256" key="2">
    <source>
        <dbReference type="ARBA" id="ARBA00012438"/>
    </source>
</evidence>
<comment type="caution">
    <text evidence="10">The sequence shown here is derived from an EMBL/GenBank/DDBJ whole genome shotgun (WGS) entry which is preliminary data.</text>
</comment>
<name>A0ABS7ZW57_9FLAO</name>
<keyword evidence="6 10" id="KW-0418">Kinase</keyword>
<evidence type="ECO:0000259" key="9">
    <source>
        <dbReference type="PROSITE" id="PS50109"/>
    </source>
</evidence>
<keyword evidence="5 8" id="KW-0812">Transmembrane</keyword>
<feature type="transmembrane region" description="Helical" evidence="8">
    <location>
        <begin position="12"/>
        <end position="30"/>
    </location>
</feature>
<protein>
    <recommendedName>
        <fullName evidence="2">histidine kinase</fullName>
        <ecNumber evidence="2">2.7.13.3</ecNumber>
    </recommendedName>
</protein>
<accession>A0ABS7ZW57</accession>
<dbReference type="Proteomes" id="UP000618240">
    <property type="component" value="Unassembled WGS sequence"/>
</dbReference>
<keyword evidence="3" id="KW-0597">Phosphoprotein</keyword>
<evidence type="ECO:0000256" key="4">
    <source>
        <dbReference type="ARBA" id="ARBA00022679"/>
    </source>
</evidence>
<evidence type="ECO:0000256" key="3">
    <source>
        <dbReference type="ARBA" id="ARBA00022553"/>
    </source>
</evidence>
<dbReference type="Gene3D" id="3.30.565.10">
    <property type="entry name" value="Histidine kinase-like ATPase, C-terminal domain"/>
    <property type="match status" value="1"/>
</dbReference>
<evidence type="ECO:0000313" key="10">
    <source>
        <dbReference type="EMBL" id="MCA6065966.1"/>
    </source>
</evidence>
<dbReference type="Pfam" id="PF02518">
    <property type="entry name" value="HATPase_c"/>
    <property type="match status" value="1"/>
</dbReference>
<dbReference type="Pfam" id="PF00512">
    <property type="entry name" value="HisKA"/>
    <property type="match status" value="1"/>
</dbReference>
<dbReference type="InterPro" id="IPR036890">
    <property type="entry name" value="HATPase_C_sf"/>
</dbReference>
<dbReference type="SMART" id="SM00388">
    <property type="entry name" value="HisKA"/>
    <property type="match status" value="1"/>
</dbReference>